<dbReference type="Proteomes" id="UP000248724">
    <property type="component" value="Unassembled WGS sequence"/>
</dbReference>
<evidence type="ECO:0000256" key="1">
    <source>
        <dbReference type="ARBA" id="ARBA00022801"/>
    </source>
</evidence>
<feature type="domain" description="CN hydrolase" evidence="2">
    <location>
        <begin position="11"/>
        <end position="257"/>
    </location>
</feature>
<dbReference type="AlphaFoldDB" id="A0A2W5ZBR7"/>
<comment type="caution">
    <text evidence="3">The sequence shown here is derived from an EMBL/GenBank/DDBJ whole genome shotgun (WGS) entry which is preliminary data.</text>
</comment>
<name>A0A2W5ZBR7_9BACT</name>
<dbReference type="Gene3D" id="3.60.110.10">
    <property type="entry name" value="Carbon-nitrogen hydrolase"/>
    <property type="match status" value="1"/>
</dbReference>
<dbReference type="EMBL" id="QHBU01000159">
    <property type="protein sequence ID" value="PZR80286.1"/>
    <property type="molecule type" value="Genomic_DNA"/>
</dbReference>
<dbReference type="Pfam" id="PF00795">
    <property type="entry name" value="CN_hydrolase"/>
    <property type="match status" value="1"/>
</dbReference>
<evidence type="ECO:0000313" key="4">
    <source>
        <dbReference type="Proteomes" id="UP000248724"/>
    </source>
</evidence>
<organism evidence="3 4">
    <name type="scientific">Candidatus Aeolococcus gillhamiae</name>
    <dbReference type="NCBI Taxonomy" id="3127015"/>
    <lineage>
        <taxon>Bacteria</taxon>
        <taxon>Bacillati</taxon>
        <taxon>Candidatus Dormiibacterota</taxon>
        <taxon>Candidatus Dormibacteria</taxon>
        <taxon>Candidatus Aeolococcales</taxon>
        <taxon>Candidatus Aeolococcaceae</taxon>
        <taxon>Candidatus Aeolococcus</taxon>
    </lineage>
</organism>
<proteinExistence type="predicted"/>
<accession>A0A2W5ZBR7</accession>
<dbReference type="PANTHER" id="PTHR43674:SF2">
    <property type="entry name" value="BETA-UREIDOPROPIONASE"/>
    <property type="match status" value="1"/>
</dbReference>
<dbReference type="InterPro" id="IPR036526">
    <property type="entry name" value="C-N_Hydrolase_sf"/>
</dbReference>
<dbReference type="InterPro" id="IPR003010">
    <property type="entry name" value="C-N_Hydrolase"/>
</dbReference>
<dbReference type="GO" id="GO:0016811">
    <property type="term" value="F:hydrolase activity, acting on carbon-nitrogen (but not peptide) bonds, in linear amides"/>
    <property type="evidence" value="ECO:0007669"/>
    <property type="project" value="TreeGrafter"/>
</dbReference>
<dbReference type="InterPro" id="IPR050345">
    <property type="entry name" value="Aliph_Amidase/BUP"/>
</dbReference>
<gene>
    <name evidence="3" type="ORF">DLM65_08560</name>
</gene>
<dbReference type="PROSITE" id="PS50263">
    <property type="entry name" value="CN_HYDROLASE"/>
    <property type="match status" value="1"/>
</dbReference>
<dbReference type="SUPFAM" id="SSF56317">
    <property type="entry name" value="Carbon-nitrogen hydrolase"/>
    <property type="match status" value="1"/>
</dbReference>
<protein>
    <submittedName>
        <fullName evidence="3">Hydratase</fullName>
    </submittedName>
</protein>
<evidence type="ECO:0000259" key="2">
    <source>
        <dbReference type="PROSITE" id="PS50263"/>
    </source>
</evidence>
<sequence length="301" mass="31780">MTAEGEMSRPVRIAVAQYAPTIGYVDANRVAAVQWAERAAAEKVDLLVLPELASSGYVFASESEAAASAEDAEHGELVDALTAVCADGLHCVVGINEADGAVRHNSAVVIGPQGHIATYRKLHLFNDEKSWFEPGGELPVVDLPFGRVGMVICFDLWFPEAARALALAGAEIIAVPTNWVASFRRQVYDAAGYCLGDIVAMATAGQNGVVMACADRVGVEREVRFLGCSIIVGSDGWPVQGPAGHEEEVLLVADVDLDGVALARRRTPRNDLFGDRRPDSYNAVVISASPPAGAVTTPIPS</sequence>
<reference evidence="3 4" key="1">
    <citation type="journal article" date="2017" name="Nature">
        <title>Atmospheric trace gases support primary production in Antarctic desert surface soil.</title>
        <authorList>
            <person name="Ji M."/>
            <person name="Greening C."/>
            <person name="Vanwonterghem I."/>
            <person name="Carere C.R."/>
            <person name="Bay S.K."/>
            <person name="Steen J.A."/>
            <person name="Montgomery K."/>
            <person name="Lines T."/>
            <person name="Beardall J."/>
            <person name="van Dorst J."/>
            <person name="Snape I."/>
            <person name="Stott M.B."/>
            <person name="Hugenholtz P."/>
            <person name="Ferrari B.C."/>
        </authorList>
    </citation>
    <scope>NUCLEOTIDE SEQUENCE [LARGE SCALE GENOMIC DNA]</scope>
    <source>
        <strain evidence="3">RRmetagenome_bin12</strain>
    </source>
</reference>
<dbReference type="PANTHER" id="PTHR43674">
    <property type="entry name" value="NITRILASE C965.09-RELATED"/>
    <property type="match status" value="1"/>
</dbReference>
<keyword evidence="1" id="KW-0378">Hydrolase</keyword>
<evidence type="ECO:0000313" key="3">
    <source>
        <dbReference type="EMBL" id="PZR80286.1"/>
    </source>
</evidence>